<evidence type="ECO:0000313" key="2">
    <source>
        <dbReference type="EMBL" id="BBL72849.1"/>
    </source>
</evidence>
<reference evidence="2" key="1">
    <citation type="submission" date="2019-06" db="EMBL/GenBank/DDBJ databases">
        <title>Complete genome sequence of Methylogaea oryzae strain JCM16910.</title>
        <authorList>
            <person name="Asakawa S."/>
        </authorList>
    </citation>
    <scope>NUCLEOTIDE SEQUENCE</scope>
    <source>
        <strain evidence="2">E10</strain>
    </source>
</reference>
<name>A0A8D4VT76_9GAMM</name>
<dbReference type="KEGG" id="moz:MoryE10_34550"/>
<keyword evidence="3" id="KW-1185">Reference proteome</keyword>
<proteinExistence type="predicted"/>
<dbReference type="Proteomes" id="UP000824988">
    <property type="component" value="Chromosome"/>
</dbReference>
<protein>
    <submittedName>
        <fullName evidence="2">Uncharacterized protein</fullName>
    </submittedName>
</protein>
<organism evidence="2 3">
    <name type="scientific">Methylogaea oryzae</name>
    <dbReference type="NCBI Taxonomy" id="1295382"/>
    <lineage>
        <taxon>Bacteria</taxon>
        <taxon>Pseudomonadati</taxon>
        <taxon>Pseudomonadota</taxon>
        <taxon>Gammaproteobacteria</taxon>
        <taxon>Methylococcales</taxon>
        <taxon>Methylococcaceae</taxon>
        <taxon>Methylogaea</taxon>
    </lineage>
</organism>
<sequence length="99" mass="10418">MPRVSPVLDGRSRPSASRAIASRPDIDGSARGVAAAAASDFAAGKVGVFDDLLDGRRLPMNPVLDLLRRLQQGGRAGGRNMAGTHMYRFLGSVNGAWNV</sequence>
<evidence type="ECO:0000313" key="3">
    <source>
        <dbReference type="Proteomes" id="UP000824988"/>
    </source>
</evidence>
<feature type="region of interest" description="Disordered" evidence="1">
    <location>
        <begin position="1"/>
        <end position="23"/>
    </location>
</feature>
<evidence type="ECO:0000256" key="1">
    <source>
        <dbReference type="SAM" id="MobiDB-lite"/>
    </source>
</evidence>
<gene>
    <name evidence="2" type="ORF">MoryE10_34550</name>
</gene>
<dbReference type="AlphaFoldDB" id="A0A8D4VT76"/>
<feature type="compositionally biased region" description="Low complexity" evidence="1">
    <location>
        <begin position="13"/>
        <end position="23"/>
    </location>
</feature>
<accession>A0A8D4VT76</accession>
<dbReference type="EMBL" id="AP019782">
    <property type="protein sequence ID" value="BBL72849.1"/>
    <property type="molecule type" value="Genomic_DNA"/>
</dbReference>